<dbReference type="SUPFAM" id="SSF54928">
    <property type="entry name" value="RNA-binding domain, RBD"/>
    <property type="match status" value="1"/>
</dbReference>
<protein>
    <submittedName>
        <fullName evidence="4">RNA-binding protein</fullName>
    </submittedName>
</protein>
<gene>
    <name evidence="4" type="ORF">EI684_01350</name>
</gene>
<dbReference type="EMBL" id="RSAS01000056">
    <property type="protein sequence ID" value="RRR77557.1"/>
    <property type="molecule type" value="Genomic_DNA"/>
</dbReference>
<dbReference type="InterPro" id="IPR012677">
    <property type="entry name" value="Nucleotide-bd_a/b_plait_sf"/>
</dbReference>
<dbReference type="CDD" id="cd21608">
    <property type="entry name" value="RRM2_NsCP33_like"/>
    <property type="match status" value="1"/>
</dbReference>
<reference evidence="4 5" key="1">
    <citation type="submission" date="2018-12" db="EMBL/GenBank/DDBJ databases">
        <title>Genome Sequence of Candidatus Viridilinea halotolerans isolated from saline sulfide-rich spring.</title>
        <authorList>
            <person name="Grouzdev D.S."/>
            <person name="Burganskaya E.I."/>
            <person name="Krutkina M.S."/>
            <person name="Sukhacheva M.V."/>
            <person name="Gorlenko V.M."/>
        </authorList>
    </citation>
    <scope>NUCLEOTIDE SEQUENCE [LARGE SCALE GENOMIC DNA]</scope>
    <source>
        <strain evidence="4">Chok-6</strain>
    </source>
</reference>
<evidence type="ECO:0000313" key="4">
    <source>
        <dbReference type="EMBL" id="RRR77557.1"/>
    </source>
</evidence>
<evidence type="ECO:0000313" key="5">
    <source>
        <dbReference type="Proteomes" id="UP000280307"/>
    </source>
</evidence>
<dbReference type="Gene3D" id="3.30.70.330">
    <property type="match status" value="1"/>
</dbReference>
<feature type="region of interest" description="Disordered" evidence="2">
    <location>
        <begin position="72"/>
        <end position="105"/>
    </location>
</feature>
<dbReference type="InterPro" id="IPR035979">
    <property type="entry name" value="RBD_domain_sf"/>
</dbReference>
<proteinExistence type="predicted"/>
<evidence type="ECO:0000256" key="2">
    <source>
        <dbReference type="SAM" id="MobiDB-lite"/>
    </source>
</evidence>
<dbReference type="InterPro" id="IPR000504">
    <property type="entry name" value="RRM_dom"/>
</dbReference>
<organism evidence="4 5">
    <name type="scientific">Candidatus Viridilinea halotolerans</name>
    <dbReference type="NCBI Taxonomy" id="2491704"/>
    <lineage>
        <taxon>Bacteria</taxon>
        <taxon>Bacillati</taxon>
        <taxon>Chloroflexota</taxon>
        <taxon>Chloroflexia</taxon>
        <taxon>Chloroflexales</taxon>
        <taxon>Chloroflexineae</taxon>
        <taxon>Oscillochloridaceae</taxon>
        <taxon>Candidatus Viridilinea</taxon>
    </lineage>
</organism>
<dbReference type="SMART" id="SM00360">
    <property type="entry name" value="RRM"/>
    <property type="match status" value="1"/>
</dbReference>
<feature type="domain" description="RRM" evidence="3">
    <location>
        <begin position="3"/>
        <end position="80"/>
    </location>
</feature>
<dbReference type="InterPro" id="IPR048289">
    <property type="entry name" value="RRM2_NsCP33-like"/>
</dbReference>
<name>A0A426UAF1_9CHLR</name>
<sequence length="105" mass="11194">MHVKLFVGNLAWSVDDVQLEQVFQPHGDVQSARVIHDRDTGRSRGFGFVEMEADDVAAVIRATDGLEVGGRAIRVNEAEDKSGPRGPRREGGGYGGGGGGGGRRY</sequence>
<accession>A0A426UAF1</accession>
<keyword evidence="1" id="KW-0694">RNA-binding</keyword>
<dbReference type="Pfam" id="PF00076">
    <property type="entry name" value="RRM_1"/>
    <property type="match status" value="1"/>
</dbReference>
<dbReference type="PANTHER" id="PTHR48027">
    <property type="entry name" value="HETEROGENEOUS NUCLEAR RIBONUCLEOPROTEIN 87F-RELATED"/>
    <property type="match status" value="1"/>
</dbReference>
<dbReference type="GO" id="GO:0003723">
    <property type="term" value="F:RNA binding"/>
    <property type="evidence" value="ECO:0007669"/>
    <property type="project" value="UniProtKB-KW"/>
</dbReference>
<comment type="caution">
    <text evidence="4">The sequence shown here is derived from an EMBL/GenBank/DDBJ whole genome shotgun (WGS) entry which is preliminary data.</text>
</comment>
<dbReference type="FunFam" id="3.30.70.330:FF:001150">
    <property type="entry name" value="RNP-1 like RNA-binding protein"/>
    <property type="match status" value="1"/>
</dbReference>
<dbReference type="InterPro" id="IPR052462">
    <property type="entry name" value="SLIRP/GR-RBP-like"/>
</dbReference>
<evidence type="ECO:0000256" key="1">
    <source>
        <dbReference type="ARBA" id="ARBA00022884"/>
    </source>
</evidence>
<dbReference type="PROSITE" id="PS50102">
    <property type="entry name" value="RRM"/>
    <property type="match status" value="1"/>
</dbReference>
<feature type="compositionally biased region" description="Basic and acidic residues" evidence="2">
    <location>
        <begin position="74"/>
        <end position="91"/>
    </location>
</feature>
<dbReference type="AlphaFoldDB" id="A0A426UAF1"/>
<dbReference type="Proteomes" id="UP000280307">
    <property type="component" value="Unassembled WGS sequence"/>
</dbReference>
<evidence type="ECO:0000259" key="3">
    <source>
        <dbReference type="PROSITE" id="PS50102"/>
    </source>
</evidence>
<feature type="compositionally biased region" description="Gly residues" evidence="2">
    <location>
        <begin position="92"/>
        <end position="105"/>
    </location>
</feature>